<comment type="caution">
    <text evidence="2">The sequence shown here is derived from an EMBL/GenBank/DDBJ whole genome shotgun (WGS) entry which is preliminary data.</text>
</comment>
<keyword evidence="3" id="KW-1185">Reference proteome</keyword>
<organism evidence="2 3">
    <name type="scientific">Amycolatopsis minnesotensis</name>
    <dbReference type="NCBI Taxonomy" id="337894"/>
    <lineage>
        <taxon>Bacteria</taxon>
        <taxon>Bacillati</taxon>
        <taxon>Actinomycetota</taxon>
        <taxon>Actinomycetes</taxon>
        <taxon>Pseudonocardiales</taxon>
        <taxon>Pseudonocardiaceae</taxon>
        <taxon>Amycolatopsis</taxon>
    </lineage>
</organism>
<accession>A0ABP5BFC1</accession>
<feature type="compositionally biased region" description="Low complexity" evidence="1">
    <location>
        <begin position="10"/>
        <end position="29"/>
    </location>
</feature>
<dbReference type="Proteomes" id="UP001501116">
    <property type="component" value="Unassembled WGS sequence"/>
</dbReference>
<gene>
    <name evidence="2" type="ORF">GCM10009754_04910</name>
</gene>
<reference evidence="3" key="1">
    <citation type="journal article" date="2019" name="Int. J. Syst. Evol. Microbiol.">
        <title>The Global Catalogue of Microorganisms (GCM) 10K type strain sequencing project: providing services to taxonomists for standard genome sequencing and annotation.</title>
        <authorList>
            <consortium name="The Broad Institute Genomics Platform"/>
            <consortium name="The Broad Institute Genome Sequencing Center for Infectious Disease"/>
            <person name="Wu L."/>
            <person name="Ma J."/>
        </authorList>
    </citation>
    <scope>NUCLEOTIDE SEQUENCE [LARGE SCALE GENOMIC DNA]</scope>
    <source>
        <strain evidence="3">JCM 14545</strain>
    </source>
</reference>
<dbReference type="PANTHER" id="PTHR36221:SF1">
    <property type="entry name" value="DUF742 DOMAIN-CONTAINING PROTEIN"/>
    <property type="match status" value="1"/>
</dbReference>
<evidence type="ECO:0000313" key="2">
    <source>
        <dbReference type="EMBL" id="GAA1940669.1"/>
    </source>
</evidence>
<dbReference type="Pfam" id="PF05331">
    <property type="entry name" value="DUF742"/>
    <property type="match status" value="1"/>
</dbReference>
<proteinExistence type="predicted"/>
<protein>
    <recommendedName>
        <fullName evidence="4">DUF742 domain-containing protein</fullName>
    </recommendedName>
</protein>
<name>A0ABP5BFC1_9PSEU</name>
<dbReference type="InterPro" id="IPR007995">
    <property type="entry name" value="DUF742"/>
</dbReference>
<evidence type="ECO:0000313" key="3">
    <source>
        <dbReference type="Proteomes" id="UP001501116"/>
    </source>
</evidence>
<dbReference type="RefSeq" id="WP_344412862.1">
    <property type="nucleotide sequence ID" value="NZ_BAAANN010000002.1"/>
</dbReference>
<evidence type="ECO:0000256" key="1">
    <source>
        <dbReference type="SAM" id="MobiDB-lite"/>
    </source>
</evidence>
<sequence>MRAPRPDHSGPAGPAGPAGLVAGDLGGDPPNRFELRGNAAVLTERAPVRHRSMVRPYTRTGGRTRSGADLALEALVSTSELGRGLPSSAPAEHRKIADLCVDTRSVAEIAASLALPLGVVKVFVGDMAEAGLVLIHQPGLMFGDRSSREFMERVLDGLRSL</sequence>
<dbReference type="EMBL" id="BAAANN010000002">
    <property type="protein sequence ID" value="GAA1940669.1"/>
    <property type="molecule type" value="Genomic_DNA"/>
</dbReference>
<feature type="region of interest" description="Disordered" evidence="1">
    <location>
        <begin position="1"/>
        <end position="29"/>
    </location>
</feature>
<dbReference type="PANTHER" id="PTHR36221">
    <property type="entry name" value="DUF742 DOMAIN-CONTAINING PROTEIN"/>
    <property type="match status" value="1"/>
</dbReference>
<evidence type="ECO:0008006" key="4">
    <source>
        <dbReference type="Google" id="ProtNLM"/>
    </source>
</evidence>